<dbReference type="Gene3D" id="3.30.70.1070">
    <property type="entry name" value="Sporulation related repeat"/>
    <property type="match status" value="3"/>
</dbReference>
<protein>
    <recommendedName>
        <fullName evidence="2">SPOR domain-containing protein</fullName>
    </recommendedName>
</protein>
<organism evidence="3">
    <name type="scientific">Magnetococcus massalia (strain MO-1)</name>
    <dbReference type="NCBI Taxonomy" id="451514"/>
    <lineage>
        <taxon>Bacteria</taxon>
        <taxon>Pseudomonadati</taxon>
        <taxon>Pseudomonadota</taxon>
        <taxon>Magnetococcia</taxon>
        <taxon>Magnetococcales</taxon>
        <taxon>Magnetococcaceae</taxon>
        <taxon>Magnetococcus</taxon>
    </lineage>
</organism>
<name>A0A1S7LKF4_MAGMO</name>
<dbReference type="SUPFAM" id="SSF110997">
    <property type="entry name" value="Sporulation related repeat"/>
    <property type="match status" value="3"/>
</dbReference>
<reference evidence="3" key="1">
    <citation type="submission" date="2015-04" db="EMBL/GenBank/DDBJ databases">
        <authorList>
            <person name="Syromyatnikov M.Y."/>
            <person name="Popov V.N."/>
        </authorList>
    </citation>
    <scope>NUCLEOTIDE SEQUENCE</scope>
    <source>
        <strain evidence="3">MO-1</strain>
    </source>
</reference>
<dbReference type="EMBL" id="LO017727">
    <property type="protein sequence ID" value="CRH06883.1"/>
    <property type="molecule type" value="Genomic_DNA"/>
</dbReference>
<feature type="domain" description="SPOR" evidence="2">
    <location>
        <begin position="373"/>
        <end position="452"/>
    </location>
</feature>
<dbReference type="Pfam" id="PF05036">
    <property type="entry name" value="SPOR"/>
    <property type="match status" value="3"/>
</dbReference>
<dbReference type="GO" id="GO:0042834">
    <property type="term" value="F:peptidoglycan binding"/>
    <property type="evidence" value="ECO:0007669"/>
    <property type="project" value="InterPro"/>
</dbReference>
<dbReference type="PANTHER" id="PTHR38687">
    <property type="entry name" value="CELL DIVISION PROTEIN DEDD-RELATED"/>
    <property type="match status" value="1"/>
</dbReference>
<evidence type="ECO:0000313" key="3">
    <source>
        <dbReference type="EMBL" id="CRH06883.1"/>
    </source>
</evidence>
<feature type="region of interest" description="Disordered" evidence="1">
    <location>
        <begin position="158"/>
        <end position="185"/>
    </location>
</feature>
<evidence type="ECO:0000259" key="2">
    <source>
        <dbReference type="PROSITE" id="PS51724"/>
    </source>
</evidence>
<feature type="compositionally biased region" description="Polar residues" evidence="1">
    <location>
        <begin position="158"/>
        <end position="170"/>
    </location>
</feature>
<dbReference type="AlphaFoldDB" id="A0A1S7LKF4"/>
<dbReference type="GO" id="GO:0032153">
    <property type="term" value="C:cell division site"/>
    <property type="evidence" value="ECO:0007669"/>
    <property type="project" value="TreeGrafter"/>
</dbReference>
<accession>A0A1S7LKF4</accession>
<sequence length="703" mass="76877">MMHSKRLHKRLMWIFTCMMLVWPITVQTKENGQPAFITNAYFADKLEVEDQLVKPGKLVNVLPARNPSMVGYFVMDALLARTGEHVFEIEIVDGKRKKVAEMSFDPVESQDREHVYTVVGSVAGAFPPGWLYFKVYDRHENGPRIHISTFSIMAQEQSAAGSQRAKATQPATPPSLPKAPEKKLTEPASKLAELAKTASFKEKAEQLQADLLATPSQSIDPLGGYVKADNPPPVIGKREVLDTLTTSKPAQSKATDKRAGFKLHIGEPKARAAQLEPLRKEVAGLGLPVTIGVVRQNGTPSMMVISGPYKRKAAAQFAQRFIEQQLNTQSAIIDSGESITRAVTQRVSKKQFERSSQPLSERAEPISAAKMAAGANHLYVVALGSFGNPENAQRLSQGLATEGVSILKQVVRSKGRRYTRVFAGPFQSKLKAKLVSRQILASHELSGSIRRWSRSQLAKVQKFTAAADTANTVQQGLARQAAQPAPQAVTLPKVSPRPHAVQIVSYLDLGSANLMERRLVQMGLPAFQSPALTNGRRLIRVMVGPYPSKLKAQEAARYVHGKIGMQGAVVLYKTPAAVEKVAAPVIPAPALPATSESLEGEPRFFNNSGRQDFTVYAGFFSSEDNAKRLVRRMGRLELNGFYRQVEVRGRSMNSVCAGPFPSMDAAQRAVELLRSQLDIARPIIRDATFSGRQGMGCGPGRSR</sequence>
<dbReference type="GO" id="GO:0032506">
    <property type="term" value="P:cytokinetic process"/>
    <property type="evidence" value="ECO:0007669"/>
    <property type="project" value="TreeGrafter"/>
</dbReference>
<dbReference type="InterPro" id="IPR052521">
    <property type="entry name" value="Cell_div_SPOR-domain"/>
</dbReference>
<dbReference type="PROSITE" id="PS51724">
    <property type="entry name" value="SPOR"/>
    <property type="match status" value="3"/>
</dbReference>
<dbReference type="GO" id="GO:0030428">
    <property type="term" value="C:cell septum"/>
    <property type="evidence" value="ECO:0007669"/>
    <property type="project" value="TreeGrafter"/>
</dbReference>
<feature type="domain" description="SPOR" evidence="2">
    <location>
        <begin position="607"/>
        <end position="686"/>
    </location>
</feature>
<proteinExistence type="predicted"/>
<feature type="domain" description="SPOR" evidence="2">
    <location>
        <begin position="493"/>
        <end position="572"/>
    </location>
</feature>
<evidence type="ECO:0000256" key="1">
    <source>
        <dbReference type="SAM" id="MobiDB-lite"/>
    </source>
</evidence>
<dbReference type="InterPro" id="IPR036680">
    <property type="entry name" value="SPOR-like_sf"/>
</dbReference>
<gene>
    <name evidence="3" type="ORF">MAGMO_2731</name>
</gene>
<dbReference type="InterPro" id="IPR007730">
    <property type="entry name" value="SPOR-like_dom"/>
</dbReference>
<dbReference type="PANTHER" id="PTHR38687:SF1">
    <property type="entry name" value="CELL DIVISION PROTEIN DEDD"/>
    <property type="match status" value="1"/>
</dbReference>